<dbReference type="RefSeq" id="XP_025372947.1">
    <property type="nucleotide sequence ID" value="XM_025512775.1"/>
</dbReference>
<accession>A0A316W7E0</accession>
<dbReference type="GeneID" id="37034645"/>
<organism evidence="1 2">
    <name type="scientific">Ceraceosorus guamensis</name>
    <dbReference type="NCBI Taxonomy" id="1522189"/>
    <lineage>
        <taxon>Eukaryota</taxon>
        <taxon>Fungi</taxon>
        <taxon>Dikarya</taxon>
        <taxon>Basidiomycota</taxon>
        <taxon>Ustilaginomycotina</taxon>
        <taxon>Exobasidiomycetes</taxon>
        <taxon>Ceraceosorales</taxon>
        <taxon>Ceraceosoraceae</taxon>
        <taxon>Ceraceosorus</taxon>
    </lineage>
</organism>
<evidence type="ECO:0000313" key="1">
    <source>
        <dbReference type="EMBL" id="PWN45787.1"/>
    </source>
</evidence>
<evidence type="ECO:0000313" key="2">
    <source>
        <dbReference type="Proteomes" id="UP000245783"/>
    </source>
</evidence>
<reference evidence="1 2" key="1">
    <citation type="journal article" date="2018" name="Mol. Biol. Evol.">
        <title>Broad Genomic Sampling Reveals a Smut Pathogenic Ancestry of the Fungal Clade Ustilaginomycotina.</title>
        <authorList>
            <person name="Kijpornyongpan T."/>
            <person name="Mondo S.J."/>
            <person name="Barry K."/>
            <person name="Sandor L."/>
            <person name="Lee J."/>
            <person name="Lipzen A."/>
            <person name="Pangilinan J."/>
            <person name="LaButti K."/>
            <person name="Hainaut M."/>
            <person name="Henrissat B."/>
            <person name="Grigoriev I.V."/>
            <person name="Spatafora J.W."/>
            <person name="Aime M.C."/>
        </authorList>
    </citation>
    <scope>NUCLEOTIDE SEQUENCE [LARGE SCALE GENOMIC DNA]</scope>
    <source>
        <strain evidence="1 2">MCA 4658</strain>
    </source>
</reference>
<sequence length="152" mass="16950">MCLSREQATALHPPPTPRLVSSVCSLPTLCPALNAELLWVGRLFSLRAVLRVKSRRMSGMCSVCMEMRHRWTRLQLKTAARQARCVRGGRSCRVNESHDESLCKCMVSGWACSARAEQQQAETRGDGCIYRPLLSKVQPTISNLSVDTDESN</sequence>
<name>A0A316W7E0_9BASI</name>
<dbReference type="InParanoid" id="A0A316W7E0"/>
<dbReference type="Proteomes" id="UP000245783">
    <property type="component" value="Unassembled WGS sequence"/>
</dbReference>
<protein>
    <submittedName>
        <fullName evidence="1">Uncharacterized protein</fullName>
    </submittedName>
</protein>
<dbReference type="EMBL" id="KZ819353">
    <property type="protein sequence ID" value="PWN45787.1"/>
    <property type="molecule type" value="Genomic_DNA"/>
</dbReference>
<dbReference type="AlphaFoldDB" id="A0A316W7E0"/>
<proteinExistence type="predicted"/>
<keyword evidence="2" id="KW-1185">Reference proteome</keyword>
<gene>
    <name evidence="1" type="ORF">IE81DRAFT_319621</name>
</gene>